<dbReference type="AlphaFoldDB" id="A0A9Q8SZ27"/>
<dbReference type="SUPFAM" id="SSF82171">
    <property type="entry name" value="DPP6 N-terminal domain-like"/>
    <property type="match status" value="1"/>
</dbReference>
<dbReference type="InterPro" id="IPR033132">
    <property type="entry name" value="GH_1_N_CS"/>
</dbReference>
<dbReference type="Gene3D" id="3.20.20.80">
    <property type="entry name" value="Glycosidases"/>
    <property type="match status" value="1"/>
</dbReference>
<evidence type="ECO:0000256" key="2">
    <source>
        <dbReference type="ARBA" id="ARBA00022801"/>
    </source>
</evidence>
<dbReference type="FunFam" id="3.20.20.80:FF:000041">
    <property type="entry name" value="Beta-glucosidase 7"/>
    <property type="match status" value="1"/>
</dbReference>
<dbReference type="PANTHER" id="PTHR10353:SF36">
    <property type="entry name" value="LP05116P"/>
    <property type="match status" value="1"/>
</dbReference>
<keyword evidence="2" id="KW-0378">Hydrolase</keyword>
<reference evidence="4" key="1">
    <citation type="journal article" date="2021" name="Mol. Plant Microbe Interact.">
        <title>Complete Genome Sequence of the Plant-Pathogenic Fungus Colletotrichum lupini.</title>
        <authorList>
            <person name="Baroncelli R."/>
            <person name="Pensec F."/>
            <person name="Da Lio D."/>
            <person name="Boufleur T."/>
            <person name="Vicente I."/>
            <person name="Sarrocco S."/>
            <person name="Picot A."/>
            <person name="Baraldi E."/>
            <person name="Sukno S."/>
            <person name="Thon M."/>
            <person name="Le Floch G."/>
        </authorList>
    </citation>
    <scope>NUCLEOTIDE SEQUENCE</scope>
    <source>
        <strain evidence="4">IMI 504893</strain>
    </source>
</reference>
<dbReference type="EMBL" id="CP019478">
    <property type="protein sequence ID" value="UQC86142.1"/>
    <property type="molecule type" value="Genomic_DNA"/>
</dbReference>
<dbReference type="GeneID" id="73345619"/>
<dbReference type="RefSeq" id="XP_049147754.1">
    <property type="nucleotide sequence ID" value="XM_049290609.1"/>
</dbReference>
<sequence>MSKEAAMFQAGDLVAYSQSTGHNLLLEDLRLPSDFVWGTATAAFQIEGGISQDGKGKSIWDVYTHLEPSRTNGENADVACDHYNRVAEDVELMSSLGVDVYRFSLAWTRIIPLGGRNDPINEKGVAFYDDLINRLLANNIEPVVTLYHWDLPQELYERYKGLLDTAEYRADFQNYARICFSRFGDRVKKWVTFNEPYIISIFAHHSGVLAPGRCAASGANTKTEPWRVGHTIILSHASVVQVYAEEFQPSQKGEISIVLNGHFYEPFEEGNQNDVEAAQRRMEFYIGWFGDPVFLGTDYPSSMRAYLGSRLPEFTAEERALLRKTAPINAFYGMNHYSTKYARALPDPPADDDWTGNIEETSVNKQGVEIGPMSGVQWLRLAPEGFRKLLNWVWNRYQLPIIVTENGCPCPGEIDVDVARKDHFRQRYFGLYLDAISRSIYEDGVRVEGYYAWSLMDNFESESRLSSMMTLRGVLELQRCIAKAVGDFQAGDFTPDGKNVIVNVVFTGAPTAPNPASIYDGEHVLLIKADGTNFTNGDPWKCLSCGVPAVNAISLDPQKDYPHVFRSGDKALWGHNILDCGGAPLESDACTPNKTHIYPIHWNTAADGSGKGGSPREMRLHPDDVHMGWSSFTSTGGQFAYTGRLNFNAEPTVGEPLAPRYDLVDVNLLFDPTRANPITTNGSELIIHNNAIAVGELRGFSGNGEEITYIGNPVESTNIDVFAVHVQTGAVRRLTSHPEYVDPMAFSADNDWFVAMDTRGTNRQMWMSGMRGIPPLIDLVAVTVAASTRNNGPRRFFQPILIDRYGDRGDYYGQRINAAGVESGSAINDPNWNGRADPAFSLDGTKITYWQALVVSPSCGGANPLPCPESTAQGGREYRLMLAQRIGREATAPAPIYKIPDVIPWATPFPPGTAIPESPFTVEPGNYTLRGKVSGIAGVSIAPDSTNVSGLGSVAVNYTNYSDDGEHILNGFEDVTVKILLPNFWTNQVDWVSDIVQTGVVNGTKKTSEGGFHLIIDAELNLFNASGTLVTTIDGVEYKQPANGT</sequence>
<evidence type="ECO:0000313" key="5">
    <source>
        <dbReference type="Proteomes" id="UP000830671"/>
    </source>
</evidence>
<dbReference type="InterPro" id="IPR001360">
    <property type="entry name" value="Glyco_hydro_1"/>
</dbReference>
<comment type="similarity">
    <text evidence="1">Belongs to the glycosyl hydrolase 1 family.</text>
</comment>
<evidence type="ECO:0000256" key="1">
    <source>
        <dbReference type="ARBA" id="ARBA00010838"/>
    </source>
</evidence>
<dbReference type="GO" id="GO:0008422">
    <property type="term" value="F:beta-glucosidase activity"/>
    <property type="evidence" value="ECO:0007669"/>
    <property type="project" value="TreeGrafter"/>
</dbReference>
<dbReference type="PRINTS" id="PR00131">
    <property type="entry name" value="GLHYDRLASE1"/>
</dbReference>
<dbReference type="InterPro" id="IPR011042">
    <property type="entry name" value="6-blade_b-propeller_TolB-like"/>
</dbReference>
<organism evidence="4 5">
    <name type="scientific">Colletotrichum lupini</name>
    <dbReference type="NCBI Taxonomy" id="145971"/>
    <lineage>
        <taxon>Eukaryota</taxon>
        <taxon>Fungi</taxon>
        <taxon>Dikarya</taxon>
        <taxon>Ascomycota</taxon>
        <taxon>Pezizomycotina</taxon>
        <taxon>Sordariomycetes</taxon>
        <taxon>Hypocreomycetidae</taxon>
        <taxon>Glomerellales</taxon>
        <taxon>Glomerellaceae</taxon>
        <taxon>Colletotrichum</taxon>
        <taxon>Colletotrichum acutatum species complex</taxon>
    </lineage>
</organism>
<dbReference type="GO" id="GO:0005975">
    <property type="term" value="P:carbohydrate metabolic process"/>
    <property type="evidence" value="ECO:0007669"/>
    <property type="project" value="InterPro"/>
</dbReference>
<accession>A0A9Q8SZ27</accession>
<dbReference type="InterPro" id="IPR017853">
    <property type="entry name" value="GH"/>
</dbReference>
<dbReference type="KEGG" id="clup:CLUP02_11642"/>
<protein>
    <recommendedName>
        <fullName evidence="6">Beta-glucosidase</fullName>
    </recommendedName>
</protein>
<name>A0A9Q8SZ27_9PEZI</name>
<dbReference type="Pfam" id="PF00232">
    <property type="entry name" value="Glyco_hydro_1"/>
    <property type="match status" value="1"/>
</dbReference>
<evidence type="ECO:0000256" key="3">
    <source>
        <dbReference type="ARBA" id="ARBA00023295"/>
    </source>
</evidence>
<keyword evidence="3" id="KW-0326">Glycosidase</keyword>
<evidence type="ECO:0000313" key="4">
    <source>
        <dbReference type="EMBL" id="UQC86142.1"/>
    </source>
</evidence>
<dbReference type="PROSITE" id="PS00653">
    <property type="entry name" value="GLYCOSYL_HYDROL_F1_2"/>
    <property type="match status" value="1"/>
</dbReference>
<proteinExistence type="inferred from homology"/>
<dbReference type="PANTHER" id="PTHR10353">
    <property type="entry name" value="GLYCOSYL HYDROLASE"/>
    <property type="match status" value="1"/>
</dbReference>
<dbReference type="Gene3D" id="2.120.10.30">
    <property type="entry name" value="TolB, C-terminal domain"/>
    <property type="match status" value="1"/>
</dbReference>
<dbReference type="SUPFAM" id="SSF51445">
    <property type="entry name" value="(Trans)glycosidases"/>
    <property type="match status" value="1"/>
</dbReference>
<gene>
    <name evidence="4" type="ORF">CLUP02_11642</name>
</gene>
<dbReference type="Proteomes" id="UP000830671">
    <property type="component" value="Chromosome 6"/>
</dbReference>
<keyword evidence="5" id="KW-1185">Reference proteome</keyword>
<evidence type="ECO:0008006" key="6">
    <source>
        <dbReference type="Google" id="ProtNLM"/>
    </source>
</evidence>